<name>A0A1F2PBT3_9EURY</name>
<dbReference type="Pfam" id="PF00085">
    <property type="entry name" value="Thioredoxin"/>
    <property type="match status" value="1"/>
</dbReference>
<evidence type="ECO:0000256" key="3">
    <source>
        <dbReference type="ARBA" id="ARBA00023157"/>
    </source>
</evidence>
<reference evidence="6" key="1">
    <citation type="submission" date="2016-05" db="EMBL/GenBank/DDBJ databases">
        <title>Microbial consortia oxidize butane by reversing methanogenesis.</title>
        <authorList>
            <person name="Laso-Perez R."/>
            <person name="Richter M."/>
            <person name="Wegener G."/>
            <person name="Musat F."/>
        </authorList>
    </citation>
    <scope>NUCLEOTIDE SEQUENCE [LARGE SCALE GENOMIC DNA]</scope>
    <source>
        <strain evidence="6">BOX2</strain>
    </source>
</reference>
<keyword evidence="4" id="KW-0676">Redox-active center</keyword>
<evidence type="ECO:0000256" key="1">
    <source>
        <dbReference type="ARBA" id="ARBA00022448"/>
    </source>
</evidence>
<dbReference type="PANTHER" id="PTHR45663:SF11">
    <property type="entry name" value="GEO12009P1"/>
    <property type="match status" value="1"/>
</dbReference>
<protein>
    <submittedName>
        <fullName evidence="6">Thioredoxin</fullName>
        <ecNumber evidence="6">1.8.4.2</ecNumber>
    </submittedName>
</protein>
<keyword evidence="1" id="KW-0813">Transport</keyword>
<dbReference type="SUPFAM" id="SSF52833">
    <property type="entry name" value="Thioredoxin-like"/>
    <property type="match status" value="1"/>
</dbReference>
<comment type="caution">
    <text evidence="6">The sequence shown here is derived from an EMBL/GenBank/DDBJ whole genome shotgun (WGS) entry which is preliminary data.</text>
</comment>
<keyword evidence="3" id="KW-1015">Disulfide bond</keyword>
<keyword evidence="2" id="KW-0249">Electron transport</keyword>
<evidence type="ECO:0000256" key="4">
    <source>
        <dbReference type="ARBA" id="ARBA00023284"/>
    </source>
</evidence>
<dbReference type="GO" id="GO:0019153">
    <property type="term" value="F:protein-disulfide reductase (glutathione) activity"/>
    <property type="evidence" value="ECO:0007669"/>
    <property type="project" value="UniProtKB-EC"/>
</dbReference>
<dbReference type="NCBIfam" id="TIGR01068">
    <property type="entry name" value="thioredoxin"/>
    <property type="match status" value="1"/>
</dbReference>
<keyword evidence="6" id="KW-0560">Oxidoreductase</keyword>
<dbReference type="PROSITE" id="PS00194">
    <property type="entry name" value="THIOREDOXIN_1"/>
    <property type="match status" value="1"/>
</dbReference>
<sequence>MMRMSDADELERIKKRKLEAMMREATEREETTVISSPIVITDANFNEMIKKYPLIVIDCWAAWCGPCRMISPTIDALAKDYAGRIVFGKLNVDENQVTARNYRIMSIPALLIFKNGVLVDQVIGALPREIIEQKIVKYL</sequence>
<dbReference type="EMBL" id="LYOS01000001">
    <property type="protein sequence ID" value="OFV68713.1"/>
    <property type="molecule type" value="Genomic_DNA"/>
</dbReference>
<dbReference type="InterPro" id="IPR036249">
    <property type="entry name" value="Thioredoxin-like_sf"/>
</dbReference>
<evidence type="ECO:0000313" key="7">
    <source>
        <dbReference type="Proteomes" id="UP000186940"/>
    </source>
</evidence>
<dbReference type="FunFam" id="3.40.30.10:FF:000001">
    <property type="entry name" value="Thioredoxin"/>
    <property type="match status" value="1"/>
</dbReference>
<dbReference type="PROSITE" id="PS51352">
    <property type="entry name" value="THIOREDOXIN_2"/>
    <property type="match status" value="1"/>
</dbReference>
<gene>
    <name evidence="6" type="ORF">SCAL_000389</name>
</gene>
<dbReference type="PATRIC" id="fig|1838285.3.peg.394"/>
<dbReference type="Proteomes" id="UP000186940">
    <property type="component" value="Unassembled WGS sequence"/>
</dbReference>
<dbReference type="GO" id="GO:0005737">
    <property type="term" value="C:cytoplasm"/>
    <property type="evidence" value="ECO:0007669"/>
    <property type="project" value="TreeGrafter"/>
</dbReference>
<dbReference type="AlphaFoldDB" id="A0A1F2PBT3"/>
<dbReference type="PANTHER" id="PTHR45663">
    <property type="entry name" value="GEO12009P1"/>
    <property type="match status" value="1"/>
</dbReference>
<dbReference type="InterPro" id="IPR013766">
    <property type="entry name" value="Thioredoxin_domain"/>
</dbReference>
<proteinExistence type="predicted"/>
<dbReference type="Gene3D" id="3.40.30.10">
    <property type="entry name" value="Glutaredoxin"/>
    <property type="match status" value="1"/>
</dbReference>
<dbReference type="InterPro" id="IPR005746">
    <property type="entry name" value="Thioredoxin"/>
</dbReference>
<dbReference type="STRING" id="1838285.SCAL_000389"/>
<keyword evidence="7" id="KW-1185">Reference proteome</keyword>
<organism evidence="6 7">
    <name type="scientific">Candidatus Syntropharchaeum caldarium</name>
    <dbReference type="NCBI Taxonomy" id="1838285"/>
    <lineage>
        <taxon>Archaea</taxon>
        <taxon>Methanobacteriati</taxon>
        <taxon>Methanobacteriota</taxon>
        <taxon>Stenosarchaea group</taxon>
        <taxon>Methanomicrobia</taxon>
        <taxon>Methanosarcinales</taxon>
        <taxon>ANME-2 cluster</taxon>
        <taxon>Candidatus Syntropharchaeum</taxon>
    </lineage>
</organism>
<dbReference type="CDD" id="cd02947">
    <property type="entry name" value="TRX_family"/>
    <property type="match status" value="1"/>
</dbReference>
<feature type="domain" description="Thioredoxin" evidence="5">
    <location>
        <begin position="19"/>
        <end position="139"/>
    </location>
</feature>
<evidence type="ECO:0000259" key="5">
    <source>
        <dbReference type="PROSITE" id="PS51352"/>
    </source>
</evidence>
<evidence type="ECO:0000313" key="6">
    <source>
        <dbReference type="EMBL" id="OFV68713.1"/>
    </source>
</evidence>
<dbReference type="EC" id="1.8.4.2" evidence="6"/>
<accession>A0A1F2PBT3</accession>
<evidence type="ECO:0000256" key="2">
    <source>
        <dbReference type="ARBA" id="ARBA00022982"/>
    </source>
</evidence>
<dbReference type="InterPro" id="IPR017937">
    <property type="entry name" value="Thioredoxin_CS"/>
</dbReference>
<dbReference type="PRINTS" id="PR00421">
    <property type="entry name" value="THIOREDOXIN"/>
</dbReference>